<evidence type="ECO:0000256" key="2">
    <source>
        <dbReference type="ARBA" id="ARBA00004418"/>
    </source>
</evidence>
<dbReference type="SUPFAM" id="SSF50692">
    <property type="entry name" value="ADC-like"/>
    <property type="match status" value="1"/>
</dbReference>
<dbReference type="InterPro" id="IPR006657">
    <property type="entry name" value="MoPterin_dinucl-bd_dom"/>
</dbReference>
<keyword evidence="6" id="KW-0732">Signal</keyword>
<evidence type="ECO:0000256" key="8">
    <source>
        <dbReference type="ARBA" id="ARBA00022933"/>
    </source>
</evidence>
<dbReference type="Pfam" id="PF00384">
    <property type="entry name" value="Molybdopterin"/>
    <property type="match status" value="1"/>
</dbReference>
<comment type="caution">
    <text evidence="14">The sequence shown here is derived from an EMBL/GenBank/DDBJ whole genome shotgun (WGS) entry which is preliminary data.</text>
</comment>
<comment type="subcellular location">
    <subcellularLocation>
        <location evidence="2">Periplasm</location>
    </subcellularLocation>
</comment>
<keyword evidence="11" id="KW-0411">Iron-sulfur</keyword>
<dbReference type="AlphaFoldDB" id="A0A0S7XK39"/>
<gene>
    <name evidence="14" type="ORF">AMJ44_15060</name>
</gene>
<dbReference type="EMBL" id="LIZX01000254">
    <property type="protein sequence ID" value="KPJ62861.1"/>
    <property type="molecule type" value="Genomic_DNA"/>
</dbReference>
<protein>
    <submittedName>
        <fullName evidence="14">Formate dehydrogenase</fullName>
    </submittedName>
</protein>
<dbReference type="FunFam" id="3.40.228.10:FF:000009">
    <property type="entry name" value="Formate dehydrogenase, alpha subunit, selenocysteine-containing"/>
    <property type="match status" value="1"/>
</dbReference>
<dbReference type="GO" id="GO:0043546">
    <property type="term" value="F:molybdopterin cofactor binding"/>
    <property type="evidence" value="ECO:0007669"/>
    <property type="project" value="InterPro"/>
</dbReference>
<keyword evidence="9" id="KW-0560">Oxidoreductase</keyword>
<name>A0A0S7XK39_UNCSA</name>
<evidence type="ECO:0000259" key="13">
    <source>
        <dbReference type="Pfam" id="PF01568"/>
    </source>
</evidence>
<reference evidence="14 15" key="1">
    <citation type="journal article" date="2015" name="Microbiome">
        <title>Genomic resolution of linkages in carbon, nitrogen, and sulfur cycling among widespread estuary sediment bacteria.</title>
        <authorList>
            <person name="Baker B.J."/>
            <person name="Lazar C.S."/>
            <person name="Teske A.P."/>
            <person name="Dick G.J."/>
        </authorList>
    </citation>
    <scope>NUCLEOTIDE SEQUENCE [LARGE SCALE GENOMIC DNA]</scope>
    <source>
        <strain evidence="14">DG_54_3</strain>
    </source>
</reference>
<evidence type="ECO:0000256" key="6">
    <source>
        <dbReference type="ARBA" id="ARBA00022729"/>
    </source>
</evidence>
<dbReference type="GO" id="GO:0051539">
    <property type="term" value="F:4 iron, 4 sulfur cluster binding"/>
    <property type="evidence" value="ECO:0007669"/>
    <property type="project" value="UniProtKB-KW"/>
</dbReference>
<dbReference type="InterPro" id="IPR009010">
    <property type="entry name" value="Asp_de-COase-like_dom_sf"/>
</dbReference>
<keyword evidence="5" id="KW-0479">Metal-binding</keyword>
<evidence type="ECO:0000313" key="14">
    <source>
        <dbReference type="EMBL" id="KPJ62861.1"/>
    </source>
</evidence>
<evidence type="ECO:0000256" key="4">
    <source>
        <dbReference type="ARBA" id="ARBA00022485"/>
    </source>
</evidence>
<evidence type="ECO:0000259" key="12">
    <source>
        <dbReference type="Pfam" id="PF00384"/>
    </source>
</evidence>
<sequence>YQYLPKVSANCDHIALFEAMYDGVIKGLICMGQNPAVAGPNVLKERKALERLDWLIAADLWETETAGFWADPGVDPKNIKTEVFMLPAAASMEKEGSITNSGRWMQWRYTAVHAPGDAKSDLWILDRIAKELKKLYTSEGGAFPDPMVNLNWNYGEGDEPDVHLVAKDINGYDLTTGKLVPSFAKLMDDGTTSSGNWLYCASYTEEGNMAARRGLEDAPNKIGLYPGWAWCWPVNRRIIYNRASCDLQGNPYAPDKWVVKWTGPETKWAGDVPDGGWPPGEKYSFIMKPEGHARLFGFGLADGPFPEHYEPLEAPVKNAMSSQQSNPTIKIWAGEMDAVGSPDKYPIIATTYRVTEHWQAGQMTRNNPWLVELMPDMFIEMSESLGKAKGIKNGDKVRISTARGHIVAYAVVTNRFKPFKLNGKAYEQIGLPWHFGFKGLAKGDSANRLTPHVGDANTNIPEYKAFLCDVAKEVG</sequence>
<evidence type="ECO:0000313" key="15">
    <source>
        <dbReference type="Proteomes" id="UP000051861"/>
    </source>
</evidence>
<dbReference type="GO" id="GO:0009055">
    <property type="term" value="F:electron transfer activity"/>
    <property type="evidence" value="ECO:0007669"/>
    <property type="project" value="TreeGrafter"/>
</dbReference>
<evidence type="ECO:0000256" key="3">
    <source>
        <dbReference type="ARBA" id="ARBA00010312"/>
    </source>
</evidence>
<dbReference type="PATRIC" id="fig|1703775.3.peg.2833"/>
<dbReference type="Gene3D" id="3.40.228.10">
    <property type="entry name" value="Dimethylsulfoxide Reductase, domain 2"/>
    <property type="match status" value="1"/>
</dbReference>
<feature type="non-terminal residue" evidence="14">
    <location>
        <position position="1"/>
    </location>
</feature>
<evidence type="ECO:0000256" key="9">
    <source>
        <dbReference type="ARBA" id="ARBA00023002"/>
    </source>
</evidence>
<dbReference type="SUPFAM" id="SSF53706">
    <property type="entry name" value="Formate dehydrogenase/DMSO reductase, domains 1-3"/>
    <property type="match status" value="1"/>
</dbReference>
<keyword evidence="8" id="KW-0712">Selenocysteine</keyword>
<dbReference type="CDD" id="cd02792">
    <property type="entry name" value="MopB_CT_Formate-Dh-Na-like"/>
    <property type="match status" value="1"/>
</dbReference>
<proteinExistence type="inferred from homology"/>
<keyword evidence="10" id="KW-0408">Iron</keyword>
<dbReference type="PANTHER" id="PTHR43598">
    <property type="entry name" value="TUNGSTEN-CONTAINING FORMYLMETHANOFURAN DEHYDROGENASE 2 SUBUNIT B"/>
    <property type="match status" value="1"/>
</dbReference>
<dbReference type="Gene3D" id="2.40.40.20">
    <property type="match status" value="1"/>
</dbReference>
<dbReference type="GO" id="GO:0009061">
    <property type="term" value="P:anaerobic respiration"/>
    <property type="evidence" value="ECO:0007669"/>
    <property type="project" value="TreeGrafter"/>
</dbReference>
<comment type="similarity">
    <text evidence="3">Belongs to the prokaryotic molybdopterin-containing oxidoreductase family.</text>
</comment>
<feature type="domain" description="Molybdopterin dinucleotide-binding" evidence="13">
    <location>
        <begin position="348"/>
        <end position="466"/>
    </location>
</feature>
<evidence type="ECO:0000256" key="10">
    <source>
        <dbReference type="ARBA" id="ARBA00023004"/>
    </source>
</evidence>
<dbReference type="InterPro" id="IPR006656">
    <property type="entry name" value="Mopterin_OxRdtase"/>
</dbReference>
<feature type="domain" description="Molybdopterin oxidoreductase" evidence="12">
    <location>
        <begin position="15"/>
        <end position="130"/>
    </location>
</feature>
<dbReference type="Gene3D" id="3.40.50.740">
    <property type="match status" value="1"/>
</dbReference>
<evidence type="ECO:0000256" key="5">
    <source>
        <dbReference type="ARBA" id="ARBA00022723"/>
    </source>
</evidence>
<dbReference type="GO" id="GO:0016491">
    <property type="term" value="F:oxidoreductase activity"/>
    <property type="evidence" value="ECO:0007669"/>
    <property type="project" value="UniProtKB-KW"/>
</dbReference>
<keyword evidence="7" id="KW-0574">Periplasm</keyword>
<dbReference type="PANTHER" id="PTHR43598:SF1">
    <property type="entry name" value="FORMATE DEHYDROGENASE-O MAJOR SUBUNIT"/>
    <property type="match status" value="1"/>
</dbReference>
<evidence type="ECO:0000256" key="1">
    <source>
        <dbReference type="ARBA" id="ARBA00001966"/>
    </source>
</evidence>
<organism evidence="14 15">
    <name type="scientific">candidate division WOR-1 bacterium DG_54_3</name>
    <dbReference type="NCBI Taxonomy" id="1703775"/>
    <lineage>
        <taxon>Bacteria</taxon>
        <taxon>Bacillati</taxon>
        <taxon>Saganbacteria</taxon>
    </lineage>
</organism>
<evidence type="ECO:0000256" key="7">
    <source>
        <dbReference type="ARBA" id="ARBA00022764"/>
    </source>
</evidence>
<dbReference type="GO" id="GO:0030151">
    <property type="term" value="F:molybdenum ion binding"/>
    <property type="evidence" value="ECO:0007669"/>
    <property type="project" value="TreeGrafter"/>
</dbReference>
<comment type="cofactor">
    <cofactor evidence="1">
        <name>[4Fe-4S] cluster</name>
        <dbReference type="ChEBI" id="CHEBI:49883"/>
    </cofactor>
</comment>
<accession>A0A0S7XK39</accession>
<evidence type="ECO:0000256" key="11">
    <source>
        <dbReference type="ARBA" id="ARBA00023014"/>
    </source>
</evidence>
<dbReference type="GO" id="GO:0042597">
    <property type="term" value="C:periplasmic space"/>
    <property type="evidence" value="ECO:0007669"/>
    <property type="project" value="UniProtKB-SubCell"/>
</dbReference>
<dbReference type="Pfam" id="PF01568">
    <property type="entry name" value="Molydop_binding"/>
    <property type="match status" value="1"/>
</dbReference>
<dbReference type="Proteomes" id="UP000051861">
    <property type="component" value="Unassembled WGS sequence"/>
</dbReference>
<keyword evidence="4" id="KW-0004">4Fe-4S</keyword>